<accession>A0A9D1XMB3</accession>
<proteinExistence type="inferred from homology"/>
<evidence type="ECO:0000313" key="8">
    <source>
        <dbReference type="EMBL" id="HIX80585.1"/>
    </source>
</evidence>
<dbReference type="SUPFAM" id="SSF55620">
    <property type="entry name" value="Tetrahydrobiopterin biosynthesis enzymes-like"/>
    <property type="match status" value="1"/>
</dbReference>
<keyword evidence="5 7" id="KW-0479">Metal-binding</keyword>
<feature type="binding site" evidence="7">
    <location>
        <position position="27"/>
    </location>
    <ligand>
        <name>Zn(2+)</name>
        <dbReference type="ChEBI" id="CHEBI:29105"/>
    </ligand>
</feature>
<evidence type="ECO:0000256" key="6">
    <source>
        <dbReference type="PIRSR" id="PIRSR006113-1"/>
    </source>
</evidence>
<dbReference type="InterPro" id="IPR038418">
    <property type="entry name" value="6-PTP_synth/QueD_sf"/>
</dbReference>
<protein>
    <recommendedName>
        <fullName evidence="3 5">6-carboxy-5,6,7,8-tetrahydropterin synthase</fullName>
        <ecNumber evidence="5">4.-.-.-</ecNumber>
    </recommendedName>
</protein>
<evidence type="ECO:0000256" key="5">
    <source>
        <dbReference type="PIRNR" id="PIRNR006113"/>
    </source>
</evidence>
<evidence type="ECO:0000256" key="1">
    <source>
        <dbReference type="ARBA" id="ARBA00005061"/>
    </source>
</evidence>
<dbReference type="Proteomes" id="UP000886724">
    <property type="component" value="Unassembled WGS sequence"/>
</dbReference>
<feature type="binding site" evidence="7">
    <location>
        <position position="29"/>
    </location>
    <ligand>
        <name>Zn(2+)</name>
        <dbReference type="ChEBI" id="CHEBI:29105"/>
    </ligand>
</feature>
<dbReference type="EMBL" id="DXET01000032">
    <property type="protein sequence ID" value="HIX80585.1"/>
    <property type="molecule type" value="Genomic_DNA"/>
</dbReference>
<dbReference type="GO" id="GO:0008616">
    <property type="term" value="P:tRNA queuosine(34) biosynthetic process"/>
    <property type="evidence" value="ECO:0007669"/>
    <property type="project" value="UniProtKB-KW"/>
</dbReference>
<dbReference type="InterPro" id="IPR007115">
    <property type="entry name" value="6-PTP_synth/QueD"/>
</dbReference>
<name>A0A9D1XMB3_9FIRM</name>
<evidence type="ECO:0000256" key="2">
    <source>
        <dbReference type="ARBA" id="ARBA00008900"/>
    </source>
</evidence>
<evidence type="ECO:0000256" key="7">
    <source>
        <dbReference type="PIRSR" id="PIRSR006113-2"/>
    </source>
</evidence>
<evidence type="ECO:0000313" key="9">
    <source>
        <dbReference type="Proteomes" id="UP000886724"/>
    </source>
</evidence>
<comment type="catalytic activity">
    <reaction evidence="4 5">
        <text>7,8-dihydroneopterin 3'-triphosphate + H2O = 6-carboxy-5,6,7,8-tetrahydropterin + triphosphate + acetaldehyde + 2 H(+)</text>
        <dbReference type="Rhea" id="RHEA:27966"/>
        <dbReference type="ChEBI" id="CHEBI:15343"/>
        <dbReference type="ChEBI" id="CHEBI:15377"/>
        <dbReference type="ChEBI" id="CHEBI:15378"/>
        <dbReference type="ChEBI" id="CHEBI:18036"/>
        <dbReference type="ChEBI" id="CHEBI:58462"/>
        <dbReference type="ChEBI" id="CHEBI:61032"/>
        <dbReference type="EC" id="4.1.2.50"/>
    </reaction>
</comment>
<dbReference type="Pfam" id="PF01242">
    <property type="entry name" value="PTPS"/>
    <property type="match status" value="1"/>
</dbReference>
<keyword evidence="5 8" id="KW-0456">Lyase</keyword>
<evidence type="ECO:0000256" key="3">
    <source>
        <dbReference type="ARBA" id="ARBA00018141"/>
    </source>
</evidence>
<dbReference type="PIRSF" id="PIRSF006113">
    <property type="entry name" value="PTP_synth"/>
    <property type="match status" value="1"/>
</dbReference>
<evidence type="ECO:0000256" key="4">
    <source>
        <dbReference type="ARBA" id="ARBA00048807"/>
    </source>
</evidence>
<reference evidence="8" key="2">
    <citation type="submission" date="2021-04" db="EMBL/GenBank/DDBJ databases">
        <authorList>
            <person name="Gilroy R."/>
        </authorList>
    </citation>
    <scope>NUCLEOTIDE SEQUENCE</scope>
    <source>
        <strain evidence="8">ChiGjej1B1-14440</strain>
    </source>
</reference>
<comment type="cofactor">
    <cofactor evidence="5 7">
        <name>Zn(2+)</name>
        <dbReference type="ChEBI" id="CHEBI:29105"/>
    </cofactor>
    <text evidence="5 7">Binds 1 zinc ion per subunit.</text>
</comment>
<comment type="caution">
    <text evidence="8">The sequence shown here is derived from an EMBL/GenBank/DDBJ whole genome shotgun (WGS) entry which is preliminary data.</text>
</comment>
<sequence length="141" mass="16219">MYYLKTEQSFDSAHFLAGYNGKCANIHGHRWRVVVSIKSTSLLEDKQNNGMIIDFTDLKNDLKQITDSLDHTLIIETNSLSTDLYQALINENFKIVSLPFRPTAENLARYIFELLAKKYNLDCIDVYETPNNCASYRGNDE</sequence>
<dbReference type="Gene3D" id="3.30.479.10">
    <property type="entry name" value="6-pyruvoyl tetrahydropterin synthase/QueD"/>
    <property type="match status" value="1"/>
</dbReference>
<feature type="active site" description="Charge relay system" evidence="6">
    <location>
        <position position="71"/>
    </location>
</feature>
<comment type="similarity">
    <text evidence="2 5">Belongs to the PTPS family. QueD subfamily.</text>
</comment>
<feature type="active site" description="Charge relay system" evidence="6">
    <location>
        <position position="128"/>
    </location>
</feature>
<dbReference type="AlphaFoldDB" id="A0A9D1XMB3"/>
<keyword evidence="5 7" id="KW-0862">Zinc</keyword>
<dbReference type="PANTHER" id="PTHR12589">
    <property type="entry name" value="PYRUVOYL TETRAHYDROBIOPTERIN SYNTHASE"/>
    <property type="match status" value="1"/>
</dbReference>
<dbReference type="NCBIfam" id="TIGR03367">
    <property type="entry name" value="queuosine_QueD"/>
    <property type="match status" value="1"/>
</dbReference>
<dbReference type="GO" id="GO:0070497">
    <property type="term" value="F:6-carboxytetrahydropterin synthase activity"/>
    <property type="evidence" value="ECO:0007669"/>
    <property type="project" value="UniProtKB-EC"/>
</dbReference>
<organism evidence="8 9">
    <name type="scientific">Candidatus Erysipelatoclostridium merdavium</name>
    <dbReference type="NCBI Taxonomy" id="2838566"/>
    <lineage>
        <taxon>Bacteria</taxon>
        <taxon>Bacillati</taxon>
        <taxon>Bacillota</taxon>
        <taxon>Erysipelotrichia</taxon>
        <taxon>Erysipelotrichales</taxon>
        <taxon>Erysipelotrichales incertae sedis</taxon>
    </lineage>
</organism>
<gene>
    <name evidence="8" type="primary">queD</name>
    <name evidence="8" type="ORF">H9980_01235</name>
</gene>
<comment type="pathway">
    <text evidence="1 5">Purine metabolism; 7-cyano-7-deazaguanine biosynthesis.</text>
</comment>
<reference evidence="8" key="1">
    <citation type="journal article" date="2021" name="PeerJ">
        <title>Extensive microbial diversity within the chicken gut microbiome revealed by metagenomics and culture.</title>
        <authorList>
            <person name="Gilroy R."/>
            <person name="Ravi A."/>
            <person name="Getino M."/>
            <person name="Pursley I."/>
            <person name="Horton D.L."/>
            <person name="Alikhan N.F."/>
            <person name="Baker D."/>
            <person name="Gharbi K."/>
            <person name="Hall N."/>
            <person name="Watson M."/>
            <person name="Adriaenssens E.M."/>
            <person name="Foster-Nyarko E."/>
            <person name="Jarju S."/>
            <person name="Secka A."/>
            <person name="Antonio M."/>
            <person name="Oren A."/>
            <person name="Chaudhuri R.R."/>
            <person name="La Ragione R."/>
            <person name="Hildebrand F."/>
            <person name="Pallen M.J."/>
        </authorList>
    </citation>
    <scope>NUCLEOTIDE SEQUENCE</scope>
    <source>
        <strain evidence="8">ChiGjej1B1-14440</strain>
    </source>
</reference>
<dbReference type="GO" id="GO:0046872">
    <property type="term" value="F:metal ion binding"/>
    <property type="evidence" value="ECO:0007669"/>
    <property type="project" value="UniProtKB-KW"/>
</dbReference>
<feature type="active site" description="Proton acceptor" evidence="6">
    <location>
        <position position="23"/>
    </location>
</feature>
<keyword evidence="5" id="KW-0671">Queuosine biosynthesis</keyword>
<dbReference type="PANTHER" id="PTHR12589:SF8">
    <property type="entry name" value="6-CARBOXY-5,6,7,8-TETRAHYDROPTERIN SYNTHASE"/>
    <property type="match status" value="1"/>
</dbReference>
<feature type="binding site" evidence="7">
    <location>
        <position position="14"/>
    </location>
    <ligand>
        <name>Zn(2+)</name>
        <dbReference type="ChEBI" id="CHEBI:29105"/>
    </ligand>
</feature>
<dbReference type="EC" id="4.-.-.-" evidence="5"/>